<sequence length="450" mass="47633">MSTSDDAYLALKEKNATQMTRREKWWRLMDTYHIGIIPLPLFFLAGVLILIDCLAGDLPSDIVVMVATLAFFGFACGEFGKRLPLVGKLGAAAICATFIPSALVHYGLLPDVVVNATISFYKSTDILYLYICCIIVGSIMSMNREVLIQGFLRIFVPMLCGELVGMLVGMAAGFALGLDPFQTFFFLILPIMAGGVGEGAIPLSIGYAAILHMDQGVALGRILPIVMLGSLTAIVLAGVLNQLGKRFPHLTGEGTLLPSRRGRMAAMTEDAGRPDVNALACGALLAVLLYMVGMLGHHLIGLPAPVGMLFAAVAVKLANGVSPRIQQGSQMVYKFFRSAVTYPILFAVGVAITPWQELVNAFTIPNLLVIVSTVSALVGTGFLVGKKIGMHPIDVAIVSCCQSGQGGTGDVAILTAGNRMTLMPFAQIATRIGGAINVSVGLMVLGHFLT</sequence>
<gene>
    <name evidence="3" type="ORF">CYR34_20415</name>
</gene>
<keyword evidence="2" id="KW-0812">Transmembrane</keyword>
<feature type="transmembrane region" description="Helical" evidence="2">
    <location>
        <begin position="184"/>
        <end position="210"/>
    </location>
</feature>
<protein>
    <submittedName>
        <fullName evidence="3">Malate permease</fullName>
    </submittedName>
</protein>
<accession>A0A2N5EHM1</accession>
<feature type="transmembrane region" description="Helical" evidence="2">
    <location>
        <begin position="86"/>
        <end position="106"/>
    </location>
</feature>
<feature type="transmembrane region" description="Helical" evidence="2">
    <location>
        <begin position="295"/>
        <end position="315"/>
    </location>
</feature>
<feature type="transmembrane region" description="Helical" evidence="2">
    <location>
        <begin position="154"/>
        <end position="178"/>
    </location>
</feature>
<evidence type="ECO:0000313" key="4">
    <source>
        <dbReference type="Proteomes" id="UP000234626"/>
    </source>
</evidence>
<dbReference type="Pfam" id="PF03390">
    <property type="entry name" value="2HCT"/>
    <property type="match status" value="1"/>
</dbReference>
<keyword evidence="4" id="KW-1185">Reference proteome</keyword>
<dbReference type="PANTHER" id="PTHR40033">
    <property type="entry name" value="NA(+)-MALATE SYMPORTER"/>
    <property type="match status" value="1"/>
</dbReference>
<organism evidence="3 4">
    <name type="scientific">Chimaeribacter arupi</name>
    <dbReference type="NCBI Taxonomy" id="2060066"/>
    <lineage>
        <taxon>Bacteria</taxon>
        <taxon>Pseudomonadati</taxon>
        <taxon>Pseudomonadota</taxon>
        <taxon>Gammaproteobacteria</taxon>
        <taxon>Enterobacterales</taxon>
        <taxon>Yersiniaceae</taxon>
        <taxon>Chimaeribacter</taxon>
    </lineage>
</organism>
<dbReference type="GO" id="GO:0008514">
    <property type="term" value="F:organic anion transmembrane transporter activity"/>
    <property type="evidence" value="ECO:0007669"/>
    <property type="project" value="InterPro"/>
</dbReference>
<reference evidence="3 4" key="1">
    <citation type="submission" date="2017-12" db="EMBL/GenBank/DDBJ databases">
        <title>Characterization of six clinical isolates of Enterochimera gen. nov., a novel genus of the Yersiniaciae family and the three species Enterochimera arupensis sp. nov., Enterochimera coloradensis sp. nov, and Enterochimera californica sp. nov.</title>
        <authorList>
            <person name="Rossi A."/>
            <person name="Fisher M."/>
        </authorList>
    </citation>
    <scope>NUCLEOTIDE SEQUENCE [LARGE SCALE GENOMIC DNA]</scope>
    <source>
        <strain evidence="3 4">2016Iso1</strain>
    </source>
</reference>
<feature type="transmembrane region" description="Helical" evidence="2">
    <location>
        <begin position="335"/>
        <end position="355"/>
    </location>
</feature>
<dbReference type="RefSeq" id="WP_101836139.1">
    <property type="nucleotide sequence ID" value="NZ_CP119395.1"/>
</dbReference>
<feature type="transmembrane region" description="Helical" evidence="2">
    <location>
        <begin position="31"/>
        <end position="50"/>
    </location>
</feature>
<feature type="transmembrane region" description="Helical" evidence="2">
    <location>
        <begin position="361"/>
        <end position="384"/>
    </location>
</feature>
<keyword evidence="1 2" id="KW-0472">Membrane</keyword>
<evidence type="ECO:0000313" key="3">
    <source>
        <dbReference type="EMBL" id="PLR43601.1"/>
    </source>
</evidence>
<dbReference type="GO" id="GO:0005886">
    <property type="term" value="C:plasma membrane"/>
    <property type="evidence" value="ECO:0007669"/>
    <property type="project" value="UniProtKB-UniRule"/>
</dbReference>
<dbReference type="PANTHER" id="PTHR40033:SF1">
    <property type="entry name" value="CITRATE-SODIUM SYMPORTER"/>
    <property type="match status" value="1"/>
</dbReference>
<dbReference type="InterPro" id="IPR004679">
    <property type="entry name" value="2-OHcarboxylate_transport"/>
</dbReference>
<keyword evidence="2" id="KW-1133">Transmembrane helix</keyword>
<evidence type="ECO:0000256" key="2">
    <source>
        <dbReference type="SAM" id="Phobius"/>
    </source>
</evidence>
<dbReference type="EMBL" id="PJZK01000032">
    <property type="protein sequence ID" value="PLR43601.1"/>
    <property type="molecule type" value="Genomic_DNA"/>
</dbReference>
<dbReference type="PIRSF" id="PIRSF005348">
    <property type="entry name" value="YxkH"/>
    <property type="match status" value="1"/>
</dbReference>
<feature type="transmembrane region" description="Helical" evidence="2">
    <location>
        <begin position="62"/>
        <end position="79"/>
    </location>
</feature>
<dbReference type="AlphaFoldDB" id="A0A2N5EHM1"/>
<dbReference type="GO" id="GO:0015293">
    <property type="term" value="F:symporter activity"/>
    <property type="evidence" value="ECO:0007669"/>
    <property type="project" value="UniProtKB-UniRule"/>
</dbReference>
<proteinExistence type="inferred from homology"/>
<name>A0A2N5EHM1_9GAMM</name>
<dbReference type="OrthoDB" id="8584824at2"/>
<feature type="transmembrane region" description="Helical" evidence="2">
    <location>
        <begin position="222"/>
        <end position="240"/>
    </location>
</feature>
<feature type="transmembrane region" description="Helical" evidence="2">
    <location>
        <begin position="126"/>
        <end position="142"/>
    </location>
</feature>
<comment type="caution">
    <text evidence="3">The sequence shown here is derived from an EMBL/GenBank/DDBJ whole genome shotgun (WGS) entry which is preliminary data.</text>
</comment>
<keyword evidence="1" id="KW-0813">Transport</keyword>
<comment type="similarity">
    <text evidence="1">Belongs to the 2-hydroxycarboxylate transporter (2-HCT) (TC 2.A.24) family.</text>
</comment>
<evidence type="ECO:0000256" key="1">
    <source>
        <dbReference type="PIRNR" id="PIRNR005348"/>
    </source>
</evidence>
<keyword evidence="1" id="KW-0769">Symport</keyword>
<feature type="transmembrane region" description="Helical" evidence="2">
    <location>
        <begin position="428"/>
        <end position="449"/>
    </location>
</feature>
<dbReference type="Proteomes" id="UP000234626">
    <property type="component" value="Unassembled WGS sequence"/>
</dbReference>